<feature type="transmembrane region" description="Helical" evidence="1">
    <location>
        <begin position="222"/>
        <end position="242"/>
    </location>
</feature>
<keyword evidence="5" id="KW-1185">Reference proteome</keyword>
<keyword evidence="1" id="KW-0472">Membrane</keyword>
<dbReference type="Proteomes" id="UP000654075">
    <property type="component" value="Unassembled WGS sequence"/>
</dbReference>
<sequence length="607" mass="61738">MLAAPRRLRHFSAAVVAAAALCLSVVLVPSSFPHRTVVHGEGGRPAQEVLRWQGSGARTEASADHVISIRSADPRLARGIGRWLQGGNATTAASDADTVLVAGGGCLATEVQAALEAAEATAATCKVLKITTLPASSEGKTELFTATLTAGGCAAMPMLIYGIMTGGTGGIGLAALAVLGIALVLFPFATCKVATRRCRRMCRCCREGAEIRYMGKCKKITIFLLSVAGLGGMIAIAMLGVLGDVYGGTVYAESANCAATTFMMTALNGGPSTSGTGRFLGFATAAKEANALSSSISIILPKGVQAANADGDATQKIQEASALLAHIRTTLGSQITVAGSKCTFCDLCCGTGLLVPKIEAAMQTGIPLLVPKVTGELKGYSGRLSTAGAAATTAAETLGQVQTSIETGPVGAMIVGASFFNDPLQGYLSMGFDFGARVLGGIGLIFVFYGLKWLPCCGKLRIGRKDHPAPQWAACGWCGGCLGAIVGCALGLMCFAVAAVSSDICIFVGKVGTDAGMTEYSKYLGLEAQMAQSASLACYGEGAASRDIYATLGLSAPMQGITALNADVKAVVQGSFAATLAKYTDLDQQAQAKAAIFTPSVADPAAA</sequence>
<proteinExistence type="predicted"/>
<name>A0A813EH37_POLGL</name>
<protein>
    <submittedName>
        <fullName evidence="2">Uncharacterized protein</fullName>
    </submittedName>
</protein>
<dbReference type="EMBL" id="CAJNNV010029110">
    <property type="protein sequence ID" value="CAE8627139.1"/>
    <property type="molecule type" value="Genomic_DNA"/>
</dbReference>
<reference evidence="2" key="1">
    <citation type="submission" date="2021-02" db="EMBL/GenBank/DDBJ databases">
        <authorList>
            <person name="Dougan E. K."/>
            <person name="Rhodes N."/>
            <person name="Thang M."/>
            <person name="Chan C."/>
        </authorList>
    </citation>
    <scope>NUCLEOTIDE SEQUENCE</scope>
</reference>
<evidence type="ECO:0000313" key="4">
    <source>
        <dbReference type="EMBL" id="CAE8653168.1"/>
    </source>
</evidence>
<evidence type="ECO:0000313" key="5">
    <source>
        <dbReference type="Proteomes" id="UP000654075"/>
    </source>
</evidence>
<dbReference type="EMBL" id="CAJNNW010011412">
    <property type="protein sequence ID" value="CAE8653168.1"/>
    <property type="molecule type" value="Genomic_DNA"/>
</dbReference>
<keyword evidence="1" id="KW-0812">Transmembrane</keyword>
<evidence type="ECO:0000256" key="1">
    <source>
        <dbReference type="SAM" id="Phobius"/>
    </source>
</evidence>
<comment type="caution">
    <text evidence="2">The sequence shown here is derived from an EMBL/GenBank/DDBJ whole genome shotgun (WGS) entry which is preliminary data.</text>
</comment>
<feature type="transmembrane region" description="Helical" evidence="1">
    <location>
        <begin position="12"/>
        <end position="32"/>
    </location>
</feature>
<organism evidence="2 5">
    <name type="scientific">Polarella glacialis</name>
    <name type="common">Dinoflagellate</name>
    <dbReference type="NCBI Taxonomy" id="89957"/>
    <lineage>
        <taxon>Eukaryota</taxon>
        <taxon>Sar</taxon>
        <taxon>Alveolata</taxon>
        <taxon>Dinophyceae</taxon>
        <taxon>Suessiales</taxon>
        <taxon>Suessiaceae</taxon>
        <taxon>Polarella</taxon>
    </lineage>
</organism>
<keyword evidence="1" id="KW-1133">Transmembrane helix</keyword>
<accession>A0A813EH37</accession>
<dbReference type="Proteomes" id="UP000626109">
    <property type="component" value="Unassembled WGS sequence"/>
</dbReference>
<feature type="transmembrane region" description="Helical" evidence="1">
    <location>
        <begin position="472"/>
        <end position="500"/>
    </location>
</feature>
<feature type="non-terminal residue" evidence="2">
    <location>
        <position position="607"/>
    </location>
</feature>
<evidence type="ECO:0000313" key="3">
    <source>
        <dbReference type="EMBL" id="CAE8627139.1"/>
    </source>
</evidence>
<feature type="transmembrane region" description="Helical" evidence="1">
    <location>
        <begin position="143"/>
        <end position="164"/>
    </location>
</feature>
<feature type="transmembrane region" description="Helical" evidence="1">
    <location>
        <begin position="434"/>
        <end position="451"/>
    </location>
</feature>
<gene>
    <name evidence="2" type="ORF">PGLA1383_LOCUS18000</name>
    <name evidence="3" type="ORF">PGLA1383_LOCUS43975</name>
    <name evidence="4" type="ORF">PGLA2088_LOCUS10198</name>
</gene>
<feature type="transmembrane region" description="Helical" evidence="1">
    <location>
        <begin position="170"/>
        <end position="191"/>
    </location>
</feature>
<evidence type="ECO:0000313" key="2">
    <source>
        <dbReference type="EMBL" id="CAE8599654.1"/>
    </source>
</evidence>
<dbReference type="AlphaFoldDB" id="A0A813EH37"/>
<dbReference type="EMBL" id="CAJNNV010011359">
    <property type="protein sequence ID" value="CAE8599654.1"/>
    <property type="molecule type" value="Genomic_DNA"/>
</dbReference>